<dbReference type="EMBL" id="LIHL02000013">
    <property type="protein sequence ID" value="KAF5450951.1"/>
    <property type="molecule type" value="Genomic_DNA"/>
</dbReference>
<protein>
    <submittedName>
        <fullName evidence="2">Uncharacterized protein</fullName>
    </submittedName>
</protein>
<accession>A0A833TMI9</accession>
<dbReference type="PANTHER" id="PTHR33499">
    <property type="entry name" value="OS12G0282400 PROTEIN-RELATED"/>
    <property type="match status" value="1"/>
</dbReference>
<name>A0A833TMI9_JUGRE</name>
<reference evidence="2" key="1">
    <citation type="submission" date="2015-10" db="EMBL/GenBank/DDBJ databases">
        <authorList>
            <person name="Martinez-Garcia P.J."/>
            <person name="Crepeau M.W."/>
            <person name="Puiu D."/>
            <person name="Gonzalez-Ibeas D."/>
            <person name="Whalen J."/>
            <person name="Stevens K."/>
            <person name="Paul R."/>
            <person name="Butterfield T."/>
            <person name="Britton M."/>
            <person name="Reagan R."/>
            <person name="Chakraborty S."/>
            <person name="Walawage S.L."/>
            <person name="Vasquez-Gross H.A."/>
            <person name="Cardeno C."/>
            <person name="Famula R."/>
            <person name="Pratt K."/>
            <person name="Kuruganti S."/>
            <person name="Aradhya M.K."/>
            <person name="Leslie C.A."/>
            <person name="Dandekar A.M."/>
            <person name="Salzberg S.L."/>
            <person name="Wegrzyn J.L."/>
            <person name="Langley C.H."/>
            <person name="Neale D.B."/>
        </authorList>
    </citation>
    <scope>NUCLEOTIDE SEQUENCE</scope>
    <source>
        <tissue evidence="2">Leaves</tissue>
    </source>
</reference>
<proteinExistence type="predicted"/>
<dbReference type="InterPro" id="IPR004252">
    <property type="entry name" value="Probable_transposase_24"/>
</dbReference>
<dbReference type="PANTHER" id="PTHR33499:SF11">
    <property type="entry name" value="NO APICAL MERISTEM-ASSOCIATED C-TERMINAL DOMAIN-CONTAINING PROTEIN"/>
    <property type="match status" value="1"/>
</dbReference>
<organism evidence="2 3">
    <name type="scientific">Juglans regia</name>
    <name type="common">English walnut</name>
    <dbReference type="NCBI Taxonomy" id="51240"/>
    <lineage>
        <taxon>Eukaryota</taxon>
        <taxon>Viridiplantae</taxon>
        <taxon>Streptophyta</taxon>
        <taxon>Embryophyta</taxon>
        <taxon>Tracheophyta</taxon>
        <taxon>Spermatophyta</taxon>
        <taxon>Magnoliopsida</taxon>
        <taxon>eudicotyledons</taxon>
        <taxon>Gunneridae</taxon>
        <taxon>Pentapetalae</taxon>
        <taxon>rosids</taxon>
        <taxon>fabids</taxon>
        <taxon>Fagales</taxon>
        <taxon>Juglandaceae</taxon>
        <taxon>Juglans</taxon>
    </lineage>
</organism>
<evidence type="ECO:0000256" key="1">
    <source>
        <dbReference type="SAM" id="MobiDB-lite"/>
    </source>
</evidence>
<feature type="region of interest" description="Disordered" evidence="1">
    <location>
        <begin position="1"/>
        <end position="55"/>
    </location>
</feature>
<evidence type="ECO:0000313" key="2">
    <source>
        <dbReference type="EMBL" id="KAF5450951.1"/>
    </source>
</evidence>
<evidence type="ECO:0000313" key="3">
    <source>
        <dbReference type="Proteomes" id="UP000619265"/>
    </source>
</evidence>
<dbReference type="Pfam" id="PF03004">
    <property type="entry name" value="Transposase_24"/>
    <property type="match status" value="1"/>
</dbReference>
<comment type="caution">
    <text evidence="2">The sequence shown here is derived from an EMBL/GenBank/DDBJ whole genome shotgun (WGS) entry which is preliminary data.</text>
</comment>
<dbReference type="AlphaFoldDB" id="A0A833TMI9"/>
<dbReference type="Proteomes" id="UP000619265">
    <property type="component" value="Unassembled WGS sequence"/>
</dbReference>
<gene>
    <name evidence="2" type="ORF">F2P56_031260</name>
</gene>
<sequence>MAPSARGRGSGRGAGSKRVWAATIIQPPQDPKLNSWTLRDDHSDTLSDDSTQPPDRVLDTCFDNPIVVENPHVVPIVAENPHVVPNRNDNVVNVGSVHVPLVVPPKKRGRGPAKCTEFDKLRKHGKIPLKINDGDVPEAEKDELIDRVRVDFIFDWDLKNHQKTVWKQLRKRFNAFHHQLHKKSLEYATHEEALANRCSLVEPLVWVKLCGRWGSEAFKKVSMQNIENRKKLKTNHTTGRKSFVRILEEKGPGTENLVEFYKEVRWSKKKGEFVTSTT</sequence>
<dbReference type="Gramene" id="Jr13_28560_p1">
    <property type="protein sequence ID" value="cds.Jr13_28560_p1"/>
    <property type="gene ID" value="Jr13_28560"/>
</dbReference>
<reference evidence="2" key="2">
    <citation type="submission" date="2020-03" db="EMBL/GenBank/DDBJ databases">
        <title>Walnut 2.0.</title>
        <authorList>
            <person name="Marrano A."/>
            <person name="Britton M."/>
            <person name="Zimin A.V."/>
            <person name="Zaini P.A."/>
            <person name="Workman R."/>
            <person name="Puiu D."/>
            <person name="Bianco L."/>
            <person name="Allen B.J."/>
            <person name="Troggio M."/>
            <person name="Leslie C.A."/>
            <person name="Timp W."/>
            <person name="Dendekar A."/>
            <person name="Salzberg S.L."/>
            <person name="Neale D.B."/>
        </authorList>
    </citation>
    <scope>NUCLEOTIDE SEQUENCE</scope>
    <source>
        <tissue evidence="2">Leaves</tissue>
    </source>
</reference>